<dbReference type="Proteomes" id="UP000274661">
    <property type="component" value="Unassembled WGS sequence"/>
</dbReference>
<comment type="caution">
    <text evidence="2">The sequence shown here is derived from an EMBL/GenBank/DDBJ whole genome shotgun (WGS) entry which is preliminary data.</text>
</comment>
<proteinExistence type="predicted"/>
<dbReference type="InterPro" id="IPR017585">
    <property type="entry name" value="SAF_FlgA"/>
</dbReference>
<organism evidence="2 3">
    <name type="scientific">Sphingomonas ginkgonis</name>
    <dbReference type="NCBI Taxonomy" id="2315330"/>
    <lineage>
        <taxon>Bacteria</taxon>
        <taxon>Pseudomonadati</taxon>
        <taxon>Pseudomonadota</taxon>
        <taxon>Alphaproteobacteria</taxon>
        <taxon>Sphingomonadales</taxon>
        <taxon>Sphingomonadaceae</taxon>
        <taxon>Sphingomonas</taxon>
    </lineage>
</organism>
<dbReference type="OrthoDB" id="7408548at2"/>
<dbReference type="EMBL" id="RWJF01000001">
    <property type="protein sequence ID" value="RST31550.1"/>
    <property type="molecule type" value="Genomic_DNA"/>
</dbReference>
<name>A0A429VC39_9SPHN</name>
<evidence type="ECO:0000313" key="2">
    <source>
        <dbReference type="EMBL" id="RST31550.1"/>
    </source>
</evidence>
<protein>
    <recommendedName>
        <fullName evidence="1">Flagella basal body P-ring formation protein FlgA SAF domain-containing protein</fullName>
    </recommendedName>
</protein>
<accession>A0A429VC39</accession>
<evidence type="ECO:0000313" key="3">
    <source>
        <dbReference type="Proteomes" id="UP000274661"/>
    </source>
</evidence>
<sequence>MNSEQAVRHRRLPLAIEPQQVTQRSCQFPEKAPKRRRCERARASVRSRGRRSVNLPTGKAATGAAPLLRIAAGIILAPFGPIHDEDPMTTRPITAALLLLLPAPALAAGFQDLDALDARIAASLTGSASATPIDRRIRLAACPQDPEIAPAAGGALTVRCAALGWRIRVMVTGAASPAAIAPATLLVHRGDAIELVARGSGYSASAVGTAVDEGGAGASIRVKFPTSPMPLTAVVAKAGQAVIGD</sequence>
<dbReference type="Pfam" id="PF13144">
    <property type="entry name" value="ChapFlgA"/>
    <property type="match status" value="1"/>
</dbReference>
<feature type="domain" description="Flagella basal body P-ring formation protein FlgA SAF" evidence="1">
    <location>
        <begin position="161"/>
        <end position="241"/>
    </location>
</feature>
<evidence type="ECO:0000259" key="1">
    <source>
        <dbReference type="Pfam" id="PF13144"/>
    </source>
</evidence>
<dbReference type="Gene3D" id="2.30.30.760">
    <property type="match status" value="1"/>
</dbReference>
<dbReference type="AlphaFoldDB" id="A0A429VC39"/>
<reference evidence="2 3" key="1">
    <citation type="submission" date="2018-12" db="EMBL/GenBank/DDBJ databases">
        <title>Sphingomonas sp. HMF7854 Genome sequencing and assembly.</title>
        <authorList>
            <person name="Cha I."/>
            <person name="Kang H."/>
            <person name="Kim H."/>
            <person name="Kang J."/>
            <person name="Joh K."/>
        </authorList>
    </citation>
    <scope>NUCLEOTIDE SEQUENCE [LARGE SCALE GENOMIC DNA]</scope>
    <source>
        <strain evidence="2 3">HMF7854</strain>
    </source>
</reference>
<keyword evidence="3" id="KW-1185">Reference proteome</keyword>
<gene>
    <name evidence="2" type="ORF">HMF7854_12410</name>
</gene>